<dbReference type="OrthoDB" id="9805576at2"/>
<dbReference type="AlphaFoldDB" id="A0A5J5FWR3"/>
<comment type="similarity">
    <text evidence="1">Belongs to the FGGY kinase family.</text>
</comment>
<evidence type="ECO:0000256" key="3">
    <source>
        <dbReference type="ARBA" id="ARBA00022777"/>
    </source>
</evidence>
<dbReference type="Pfam" id="PF00370">
    <property type="entry name" value="FGGY_N"/>
    <property type="match status" value="1"/>
</dbReference>
<evidence type="ECO:0000259" key="6">
    <source>
        <dbReference type="Pfam" id="PF02782"/>
    </source>
</evidence>
<accession>A0A5J5FWR3</accession>
<dbReference type="InterPro" id="IPR050406">
    <property type="entry name" value="FGGY_Carb_Kinase"/>
</dbReference>
<evidence type="ECO:0000256" key="2">
    <source>
        <dbReference type="ARBA" id="ARBA00022679"/>
    </source>
</evidence>
<dbReference type="InterPro" id="IPR018485">
    <property type="entry name" value="FGGY_C"/>
</dbReference>
<proteinExistence type="inferred from homology"/>
<sequence>MRMGLYVGLDIGTTSTKVFAYDEQGNIRGSGQSGYSLLVPEPGRAEQRPDDIVRAVTEAFRLAKIASGAKAGDIAAVGVSTAMHSLMAVDGDGHPLTPLVTWADNRSAPQIGELKRRGLDQRLYELTGTPVHPMSPLGKLLWWRENQPEMFAKAAKFISIKEYVFHRFFGTYALDISLAAATGLLRVEGDDWCEEALEIAGVGRERLGELMPVTQVLRGMRPEAAERCGLLPETPWIVGGSDGALANIGSGAADYRSTAVTIGTSGAVRRFAPKPVTDPQGRTFCYAFGQDRWLIGGPTNNGGIALRWFKEQFMPPEPPAGAGSGAGLPAQDRRQHRGRQRSGPVRTQAAPSVSRGSFDELIEQALSVPPGAEGLLFLPYLSGERAPHWDPSARGVFAGAGLHHERRHFARAVLEGVLLAVDSVTSALAELAGPPERLLASGGFAASPGWTGLLADISGVRIDVPDTYEASARGAAILAMLGMGAITSLDELGGELPILRSHLPDERRRAVYERVKPVFRRLYDRLEPVFPELAALQTAPDAQRPARG</sequence>
<dbReference type="PANTHER" id="PTHR43095:SF2">
    <property type="entry name" value="GLUCONOKINASE"/>
    <property type="match status" value="1"/>
</dbReference>
<dbReference type="GO" id="GO:0005975">
    <property type="term" value="P:carbohydrate metabolic process"/>
    <property type="evidence" value="ECO:0007669"/>
    <property type="project" value="InterPro"/>
</dbReference>
<evidence type="ECO:0000256" key="4">
    <source>
        <dbReference type="SAM" id="MobiDB-lite"/>
    </source>
</evidence>
<dbReference type="InterPro" id="IPR043129">
    <property type="entry name" value="ATPase_NBD"/>
</dbReference>
<dbReference type="GO" id="GO:0016301">
    <property type="term" value="F:kinase activity"/>
    <property type="evidence" value="ECO:0007669"/>
    <property type="project" value="UniProtKB-KW"/>
</dbReference>
<feature type="domain" description="Carbohydrate kinase FGGY C-terminal" evidence="6">
    <location>
        <begin position="259"/>
        <end position="482"/>
    </location>
</feature>
<keyword evidence="3 7" id="KW-0418">Kinase</keyword>
<protein>
    <submittedName>
        <fullName evidence="7">Gluconokinase</fullName>
    </submittedName>
</protein>
<dbReference type="PIRSF" id="PIRSF000538">
    <property type="entry name" value="GlpK"/>
    <property type="match status" value="1"/>
</dbReference>
<feature type="region of interest" description="Disordered" evidence="4">
    <location>
        <begin position="315"/>
        <end position="355"/>
    </location>
</feature>
<comment type="caution">
    <text evidence="7">The sequence shown here is derived from an EMBL/GenBank/DDBJ whole genome shotgun (WGS) entry which is preliminary data.</text>
</comment>
<feature type="domain" description="Carbohydrate kinase FGGY N-terminal" evidence="5">
    <location>
        <begin position="5"/>
        <end position="249"/>
    </location>
</feature>
<name>A0A5J5FWR3_9BACL</name>
<reference evidence="7 8" key="1">
    <citation type="submission" date="2019-09" db="EMBL/GenBank/DDBJ databases">
        <title>Bacillus ochoae sp. nov., Paenibacillus whitsoniae sp. nov., Paenibacillus spiritus sp. nov. Isolated from the Mars Exploration Rover during spacecraft assembly.</title>
        <authorList>
            <person name="Seuylemezian A."/>
            <person name="Vaishampayan P."/>
        </authorList>
    </citation>
    <scope>NUCLEOTIDE SEQUENCE [LARGE SCALE GENOMIC DNA]</scope>
    <source>
        <strain evidence="7 8">MER_111</strain>
    </source>
</reference>
<dbReference type="RefSeq" id="WP_150459388.1">
    <property type="nucleotide sequence ID" value="NZ_VYKK01000027.1"/>
</dbReference>
<dbReference type="InterPro" id="IPR018484">
    <property type="entry name" value="FGGY_N"/>
</dbReference>
<dbReference type="InterPro" id="IPR000577">
    <property type="entry name" value="Carb_kinase_FGGY"/>
</dbReference>
<evidence type="ECO:0000313" key="7">
    <source>
        <dbReference type="EMBL" id="KAA8998381.1"/>
    </source>
</evidence>
<dbReference type="CDD" id="cd07770">
    <property type="entry name" value="ASKHA_NBD_FGGY_GntK"/>
    <property type="match status" value="1"/>
</dbReference>
<dbReference type="Gene3D" id="3.30.420.40">
    <property type="match status" value="2"/>
</dbReference>
<evidence type="ECO:0000313" key="8">
    <source>
        <dbReference type="Proteomes" id="UP000367750"/>
    </source>
</evidence>
<gene>
    <name evidence="7" type="ORF">F4V43_16655</name>
</gene>
<dbReference type="Pfam" id="PF02782">
    <property type="entry name" value="FGGY_C"/>
    <property type="match status" value="1"/>
</dbReference>
<organism evidence="7 8">
    <name type="scientific">Paenibacillus spiritus</name>
    <dbReference type="NCBI Taxonomy" id="2496557"/>
    <lineage>
        <taxon>Bacteria</taxon>
        <taxon>Bacillati</taxon>
        <taxon>Bacillota</taxon>
        <taxon>Bacilli</taxon>
        <taxon>Bacillales</taxon>
        <taxon>Paenibacillaceae</taxon>
        <taxon>Paenibacillus</taxon>
    </lineage>
</organism>
<keyword evidence="2" id="KW-0808">Transferase</keyword>
<dbReference type="EMBL" id="VYKK01000027">
    <property type="protein sequence ID" value="KAA8998381.1"/>
    <property type="molecule type" value="Genomic_DNA"/>
</dbReference>
<keyword evidence="8" id="KW-1185">Reference proteome</keyword>
<dbReference type="Proteomes" id="UP000367750">
    <property type="component" value="Unassembled WGS sequence"/>
</dbReference>
<evidence type="ECO:0000256" key="1">
    <source>
        <dbReference type="ARBA" id="ARBA00009156"/>
    </source>
</evidence>
<evidence type="ECO:0000259" key="5">
    <source>
        <dbReference type="Pfam" id="PF00370"/>
    </source>
</evidence>
<dbReference type="SUPFAM" id="SSF53067">
    <property type="entry name" value="Actin-like ATPase domain"/>
    <property type="match status" value="2"/>
</dbReference>
<dbReference type="PANTHER" id="PTHR43095">
    <property type="entry name" value="SUGAR KINASE"/>
    <property type="match status" value="1"/>
</dbReference>